<evidence type="ECO:0000256" key="1">
    <source>
        <dbReference type="SAM" id="MobiDB-lite"/>
    </source>
</evidence>
<feature type="compositionally biased region" description="Polar residues" evidence="1">
    <location>
        <begin position="156"/>
        <end position="172"/>
    </location>
</feature>
<feature type="compositionally biased region" description="Basic residues" evidence="1">
    <location>
        <begin position="744"/>
        <end position="755"/>
    </location>
</feature>
<feature type="compositionally biased region" description="Basic and acidic residues" evidence="1">
    <location>
        <begin position="652"/>
        <end position="732"/>
    </location>
</feature>
<dbReference type="OrthoDB" id="540503at2759"/>
<feature type="region of interest" description="Disordered" evidence="1">
    <location>
        <begin position="1"/>
        <end position="190"/>
    </location>
</feature>
<feature type="compositionally biased region" description="Basic and acidic residues" evidence="1">
    <location>
        <begin position="404"/>
        <end position="423"/>
    </location>
</feature>
<dbReference type="Pfam" id="PF15996">
    <property type="entry name" value="PNISR"/>
    <property type="match status" value="1"/>
</dbReference>
<accession>A0A5J9TYI4</accession>
<feature type="compositionally biased region" description="Pro residues" evidence="1">
    <location>
        <begin position="69"/>
        <end position="82"/>
    </location>
</feature>
<dbReference type="EMBL" id="RWGY01000031">
    <property type="protein sequence ID" value="TVU16454.1"/>
    <property type="molecule type" value="Genomic_DNA"/>
</dbReference>
<feature type="compositionally biased region" description="Pro residues" evidence="1">
    <location>
        <begin position="35"/>
        <end position="61"/>
    </location>
</feature>
<feature type="compositionally biased region" description="Polar residues" evidence="1">
    <location>
        <begin position="547"/>
        <end position="568"/>
    </location>
</feature>
<evidence type="ECO:0000313" key="3">
    <source>
        <dbReference type="Proteomes" id="UP000324897"/>
    </source>
</evidence>
<dbReference type="Gramene" id="TVU16454">
    <property type="protein sequence ID" value="TVU16454"/>
    <property type="gene ID" value="EJB05_40020"/>
</dbReference>
<feature type="region of interest" description="Disordered" evidence="1">
    <location>
        <begin position="470"/>
        <end position="798"/>
    </location>
</feature>
<name>A0A5J9TYI4_9POAL</name>
<evidence type="ECO:0000313" key="2">
    <source>
        <dbReference type="EMBL" id="TVU16454.1"/>
    </source>
</evidence>
<feature type="compositionally biased region" description="Basic and acidic residues" evidence="1">
    <location>
        <begin position="614"/>
        <end position="645"/>
    </location>
</feature>
<feature type="region of interest" description="Disordered" evidence="1">
    <location>
        <begin position="396"/>
        <end position="433"/>
    </location>
</feature>
<proteinExistence type="predicted"/>
<dbReference type="Proteomes" id="UP000324897">
    <property type="component" value="Unassembled WGS sequence"/>
</dbReference>
<dbReference type="InterPro" id="IPR031937">
    <property type="entry name" value="PNISR"/>
</dbReference>
<feature type="compositionally biased region" description="Low complexity" evidence="1">
    <location>
        <begin position="83"/>
        <end position="98"/>
    </location>
</feature>
<keyword evidence="3" id="KW-1185">Reference proteome</keyword>
<reference evidence="2 3" key="1">
    <citation type="journal article" date="2019" name="Sci. Rep.">
        <title>A high-quality genome of Eragrostis curvula grass provides insights into Poaceae evolution and supports new strategies to enhance forage quality.</title>
        <authorList>
            <person name="Carballo J."/>
            <person name="Santos B.A.C.M."/>
            <person name="Zappacosta D."/>
            <person name="Garbus I."/>
            <person name="Selva J.P."/>
            <person name="Gallo C.A."/>
            <person name="Diaz A."/>
            <person name="Albertini E."/>
            <person name="Caccamo M."/>
            <person name="Echenique V."/>
        </authorList>
    </citation>
    <scope>NUCLEOTIDE SEQUENCE [LARGE SCALE GENOMIC DNA]</scope>
    <source>
        <strain evidence="3">cv. Victoria</strain>
        <tissue evidence="2">Leaf</tissue>
    </source>
</reference>
<protein>
    <submittedName>
        <fullName evidence="2">Uncharacterized protein</fullName>
    </submittedName>
</protein>
<dbReference type="AlphaFoldDB" id="A0A5J9TYI4"/>
<feature type="compositionally biased region" description="Pro residues" evidence="1">
    <location>
        <begin position="99"/>
        <end position="121"/>
    </location>
</feature>
<feature type="non-terminal residue" evidence="2">
    <location>
        <position position="1"/>
    </location>
</feature>
<comment type="caution">
    <text evidence="2">The sequence shown here is derived from an EMBL/GenBank/DDBJ whole genome shotgun (WGS) entry which is preliminary data.</text>
</comment>
<sequence length="916" mass="100711">MDAYHDPRRFPGSGEAPPPPPQPPHASHPNGQWYPSPPPPYPPHPSHPYPPPHHQWAPPPGVHHQHHPPQQPYTYQPPPPPQQQQQPYAYQPPARAPGNPWPPHHAAGQPPPPSYPPPPPGQAWTTHSWAQNPGYPGHGNEEDWATKAKAWAATKSVTENHQMQQHPISTSRNENDRGRLASPAKNFGSFPSTYEQEVSYNYSSAPGNGNAMLQYPSSQAQPFQTVTSVRDGFPQGPLSMPVVPSMEQPPFGHERHSVDPSDQPLEFNSRKVPDMAIHITVASNHDVAATSTHPWMPSAAVGFHSRPSVPPQAAQMDPSVHAAPLFGAVSGSNYVPPAAFGAGSITEVFPTDPNTPLNAAEKSKKPPVPNWLREELLKKKSAPPSISMQHLSHLDSMESNDNEQPQRRPDQSDSRSNDSAKSTEDEDDEDDVEAARAAAINQEIKRVLTEVLLKVTDDLFYEIATKVLNEDDSSAEFNEPTGVSALESGESKTRTPTKVVLPAKPPNISAGDHRDSSGLSSPKGALLGLANYDSDDDGSGDDEAKTVSETNAGTASSEKYSSIGSTSVGEDAKPVDKKTHRSTNAEPKCEDIHGSHNGFPLDAKTFIQPKGIIHKMDERAHRHLEKSSKEDLVKEVKADHTKELESSIGEKYNSDGKHGMHDKKGSIKEKKGSDRIAKHESDTRETHSRINSKHDDAKGDRKDFPKDTRERNRDSTDRRGDKGKDGKEDRSRQMAKSSTSNSSRRSRSPRGRSRTRKDSFSRVQGSVSSDEHSDSVNKRKHHSRKNSFSPSPPKSRTRYLLREETSDVFRGLHIASILTAGIRLIHLPTVSRFGINLVILDIAGVENRLSGNKSKLSIAQKVNFQEEAIQIENSNQKKIKDTGQFAIRQGILCIAGCYECIFCFLAKLDIISVVTR</sequence>
<organism evidence="2 3">
    <name type="scientific">Eragrostis curvula</name>
    <name type="common">weeping love grass</name>
    <dbReference type="NCBI Taxonomy" id="38414"/>
    <lineage>
        <taxon>Eukaryota</taxon>
        <taxon>Viridiplantae</taxon>
        <taxon>Streptophyta</taxon>
        <taxon>Embryophyta</taxon>
        <taxon>Tracheophyta</taxon>
        <taxon>Spermatophyta</taxon>
        <taxon>Magnoliopsida</taxon>
        <taxon>Liliopsida</taxon>
        <taxon>Poales</taxon>
        <taxon>Poaceae</taxon>
        <taxon>PACMAD clade</taxon>
        <taxon>Chloridoideae</taxon>
        <taxon>Eragrostideae</taxon>
        <taxon>Eragrostidinae</taxon>
        <taxon>Eragrostis</taxon>
    </lineage>
</organism>
<feature type="compositionally biased region" description="Pro residues" evidence="1">
    <location>
        <begin position="16"/>
        <end position="26"/>
    </location>
</feature>
<gene>
    <name evidence="2" type="ORF">EJB05_40020</name>
</gene>